<dbReference type="Pfam" id="PF01757">
    <property type="entry name" value="Acyl_transf_3"/>
    <property type="match status" value="1"/>
</dbReference>
<dbReference type="GO" id="GO:0000271">
    <property type="term" value="P:polysaccharide biosynthetic process"/>
    <property type="evidence" value="ECO:0007669"/>
    <property type="project" value="TreeGrafter"/>
</dbReference>
<evidence type="ECO:0000313" key="3">
    <source>
        <dbReference type="EMBL" id="TFE40910.1"/>
    </source>
</evidence>
<name>A0A4Y8MTP4_9BURK</name>
<dbReference type="Proteomes" id="UP000297385">
    <property type="component" value="Unassembled WGS sequence"/>
</dbReference>
<feature type="transmembrane region" description="Helical" evidence="1">
    <location>
        <begin position="208"/>
        <end position="226"/>
    </location>
</feature>
<dbReference type="RefSeq" id="WP_134463467.1">
    <property type="nucleotide sequence ID" value="NZ_JBHMFL010000069.1"/>
</dbReference>
<feature type="transmembrane region" description="Helical" evidence="1">
    <location>
        <begin position="67"/>
        <end position="85"/>
    </location>
</feature>
<keyword evidence="3" id="KW-0012">Acyltransferase</keyword>
<feature type="domain" description="Acyltransferase 3" evidence="2">
    <location>
        <begin position="14"/>
        <end position="315"/>
    </location>
</feature>
<keyword evidence="1" id="KW-0472">Membrane</keyword>
<comment type="caution">
    <text evidence="3">The sequence shown here is derived from an EMBL/GenBank/DDBJ whole genome shotgun (WGS) entry which is preliminary data.</text>
</comment>
<reference evidence="3 4" key="1">
    <citation type="submission" date="2019-03" db="EMBL/GenBank/DDBJ databases">
        <title>Complete Genome Sequence of Paraburkholderia dipogonis ICMP 19430T, a Nitrogen-fixing Symbiont of the South African Invasive Legume Dipogon lignosus in New Zealand.</title>
        <authorList>
            <person name="De Meyer S.E."/>
        </authorList>
    </citation>
    <scope>NUCLEOTIDE SEQUENCE [LARGE SCALE GENOMIC DNA]</scope>
    <source>
        <strain evidence="3 4">ICMP 19430</strain>
    </source>
</reference>
<dbReference type="InterPro" id="IPR002656">
    <property type="entry name" value="Acyl_transf_3_dom"/>
</dbReference>
<keyword evidence="1" id="KW-1133">Transmembrane helix</keyword>
<feature type="transmembrane region" description="Helical" evidence="1">
    <location>
        <begin position="133"/>
        <end position="157"/>
    </location>
</feature>
<evidence type="ECO:0000259" key="2">
    <source>
        <dbReference type="Pfam" id="PF01757"/>
    </source>
</evidence>
<dbReference type="InterPro" id="IPR050879">
    <property type="entry name" value="Acyltransferase_3"/>
</dbReference>
<feature type="transmembrane region" description="Helical" evidence="1">
    <location>
        <begin position="177"/>
        <end position="196"/>
    </location>
</feature>
<dbReference type="PANTHER" id="PTHR23028">
    <property type="entry name" value="ACETYLTRANSFERASE"/>
    <property type="match status" value="1"/>
</dbReference>
<dbReference type="PANTHER" id="PTHR23028:SF131">
    <property type="entry name" value="BLR2367 PROTEIN"/>
    <property type="match status" value="1"/>
</dbReference>
<keyword evidence="3" id="KW-0808">Transferase</keyword>
<keyword evidence="1" id="KW-0812">Transmembrane</keyword>
<dbReference type="GeneID" id="97310183"/>
<sequence>MSTQSDRSRVFENVQAARALAALAVVAYHIGVLPFGQCGVDIFFVISGFIMSYVAPGEGRGFLPRRLVRILPLYWLSTLGVYFIAMFSPHWLNTTTAGAVYLVKSLLFIPYMKANGHWGPLNLNGWTLEYEMFFYLVISLAMLLVQSRFATTASAVLLATYCALTASIKPSNPVVDYLGQPFLLEFGLGVLSYWLLQWVRTECLPQWSSLTLAVFSLATMPAYFYLHGAPNGFTRTLAYDIPAFVFIASLIALEMRGWSTRSYLTDGLGAASYAIYLLHPYVVGILEKLLTIQPDLNSWRGASATLIVIVVVCVVGVICHVFVERPTVAYLNRQFGRRRTPAAGPA</sequence>
<feature type="transmembrane region" description="Helical" evidence="1">
    <location>
        <begin position="263"/>
        <end position="282"/>
    </location>
</feature>
<dbReference type="AlphaFoldDB" id="A0A4Y8MTP4"/>
<feature type="transmembrane region" description="Helical" evidence="1">
    <location>
        <begin position="20"/>
        <end position="46"/>
    </location>
</feature>
<dbReference type="GO" id="GO:0016020">
    <property type="term" value="C:membrane"/>
    <property type="evidence" value="ECO:0007669"/>
    <property type="project" value="TreeGrafter"/>
</dbReference>
<dbReference type="EMBL" id="SNVI01000002">
    <property type="protein sequence ID" value="TFE40910.1"/>
    <property type="molecule type" value="Genomic_DNA"/>
</dbReference>
<dbReference type="GO" id="GO:0016747">
    <property type="term" value="F:acyltransferase activity, transferring groups other than amino-acyl groups"/>
    <property type="evidence" value="ECO:0007669"/>
    <property type="project" value="InterPro"/>
</dbReference>
<gene>
    <name evidence="3" type="ORF">E2553_29835</name>
</gene>
<organism evidence="3 4">
    <name type="scientific">Paraburkholderia dipogonis</name>
    <dbReference type="NCBI Taxonomy" id="1211383"/>
    <lineage>
        <taxon>Bacteria</taxon>
        <taxon>Pseudomonadati</taxon>
        <taxon>Pseudomonadota</taxon>
        <taxon>Betaproteobacteria</taxon>
        <taxon>Burkholderiales</taxon>
        <taxon>Burkholderiaceae</taxon>
        <taxon>Paraburkholderia</taxon>
    </lineage>
</organism>
<evidence type="ECO:0000256" key="1">
    <source>
        <dbReference type="SAM" id="Phobius"/>
    </source>
</evidence>
<feature type="transmembrane region" description="Helical" evidence="1">
    <location>
        <begin position="302"/>
        <end position="323"/>
    </location>
</feature>
<protein>
    <submittedName>
        <fullName evidence="3">Acyltransferase</fullName>
    </submittedName>
</protein>
<evidence type="ECO:0000313" key="4">
    <source>
        <dbReference type="Proteomes" id="UP000297385"/>
    </source>
</evidence>
<accession>A0A4Y8MTP4</accession>
<proteinExistence type="predicted"/>